<feature type="transmembrane region" description="Helical" evidence="1">
    <location>
        <begin position="6"/>
        <end position="28"/>
    </location>
</feature>
<dbReference type="EMBL" id="BAAAYR010000006">
    <property type="protein sequence ID" value="GAA3578197.1"/>
    <property type="molecule type" value="Genomic_DNA"/>
</dbReference>
<keyword evidence="3" id="KW-1185">Reference proteome</keyword>
<evidence type="ECO:0000256" key="1">
    <source>
        <dbReference type="SAM" id="Phobius"/>
    </source>
</evidence>
<proteinExistence type="predicted"/>
<keyword evidence="1" id="KW-1133">Transmembrane helix</keyword>
<evidence type="ECO:0000313" key="2">
    <source>
        <dbReference type="EMBL" id="GAA3578197.1"/>
    </source>
</evidence>
<reference evidence="3" key="1">
    <citation type="journal article" date="2019" name="Int. J. Syst. Evol. Microbiol.">
        <title>The Global Catalogue of Microorganisms (GCM) 10K type strain sequencing project: providing services to taxonomists for standard genome sequencing and annotation.</title>
        <authorList>
            <consortium name="The Broad Institute Genomics Platform"/>
            <consortium name="The Broad Institute Genome Sequencing Center for Infectious Disease"/>
            <person name="Wu L."/>
            <person name="Ma J."/>
        </authorList>
    </citation>
    <scope>NUCLEOTIDE SEQUENCE [LARGE SCALE GENOMIC DNA]</scope>
    <source>
        <strain evidence="3">JCM 16540</strain>
    </source>
</reference>
<comment type="caution">
    <text evidence="2">The sequence shown here is derived from an EMBL/GenBank/DDBJ whole genome shotgun (WGS) entry which is preliminary data.</text>
</comment>
<protein>
    <recommendedName>
        <fullName evidence="4">DUF4230 domain-containing protein</fullName>
    </recommendedName>
</protein>
<evidence type="ECO:0000313" key="3">
    <source>
        <dbReference type="Proteomes" id="UP001500767"/>
    </source>
</evidence>
<keyword evidence="1" id="KW-0812">Transmembrane</keyword>
<dbReference type="Proteomes" id="UP001500767">
    <property type="component" value="Unassembled WGS sequence"/>
</dbReference>
<organism evidence="2 3">
    <name type="scientific">Microlunatus spumicola</name>
    <dbReference type="NCBI Taxonomy" id="81499"/>
    <lineage>
        <taxon>Bacteria</taxon>
        <taxon>Bacillati</taxon>
        <taxon>Actinomycetota</taxon>
        <taxon>Actinomycetes</taxon>
        <taxon>Propionibacteriales</taxon>
        <taxon>Propionibacteriaceae</taxon>
        <taxon>Microlunatus</taxon>
    </lineage>
</organism>
<sequence>MTPPLATVVVVAALVVSLAALVAAVLAVRDARRARLAVEEIALADRPPLDDVDWQLEWIEPGVYFLANTSPASPALQVEVSSALTPVAGGPATTATVHAQRVNPGAWIEVRHPAISQDVFDDLEQLRRSAAVLDELRRRPSPLDTTELATLAEADETVYELHDRVEYTLAYSVSWRTSAGASRRKSPLEQRLVPSPSAV</sequence>
<accession>A0ABP6Y6K6</accession>
<keyword evidence="1" id="KW-0472">Membrane</keyword>
<name>A0ABP6Y6K6_9ACTN</name>
<evidence type="ECO:0008006" key="4">
    <source>
        <dbReference type="Google" id="ProtNLM"/>
    </source>
</evidence>
<dbReference type="RefSeq" id="WP_204912873.1">
    <property type="nucleotide sequence ID" value="NZ_BAAAYR010000006.1"/>
</dbReference>
<gene>
    <name evidence="2" type="ORF">GCM10022197_39480</name>
</gene>